<accession>A0A318SBQ2</accession>
<comment type="caution">
    <text evidence="1">The sequence shown here is derived from an EMBL/GenBank/DDBJ whole genome shotgun (WGS) entry which is preliminary data.</text>
</comment>
<gene>
    <name evidence="1" type="ORF">DES52_102149</name>
</gene>
<name>A0A318SBQ2_9DEIO</name>
<dbReference type="RefSeq" id="WP_110885333.1">
    <property type="nucleotide sequence ID" value="NZ_QJSX01000002.1"/>
</dbReference>
<reference evidence="1 2" key="1">
    <citation type="submission" date="2018-06" db="EMBL/GenBank/DDBJ databases">
        <title>Genomic Encyclopedia of Type Strains, Phase IV (KMG-IV): sequencing the most valuable type-strain genomes for metagenomic binning, comparative biology and taxonomic classification.</title>
        <authorList>
            <person name="Goeker M."/>
        </authorList>
    </citation>
    <scope>NUCLEOTIDE SEQUENCE [LARGE SCALE GENOMIC DNA]</scope>
    <source>
        <strain evidence="1 2">DSM 18048</strain>
    </source>
</reference>
<sequence>MTTSLDDLLLKIAVEGALPRGAVTLEHLEGDRDAVLAVLGNASAQDLHALFRRALFSLDGRAQELVASAMRERLDVTFPLALMTRPDVFHKAWLLSHVTRLKFYTAEPSLGQMAVWLRKLGLTPSERLSVCFPGEKPQQALLAATILDADTTPAELALVAHEFVRRGIGGLTTWLELLKHASANDEVARCALGDREVIALVQSDARTAPKLLRRVWKEMQAETAS</sequence>
<proteinExistence type="predicted"/>
<organism evidence="1 2">
    <name type="scientific">Deinococcus yavapaiensis KR-236</name>
    <dbReference type="NCBI Taxonomy" id="694435"/>
    <lineage>
        <taxon>Bacteria</taxon>
        <taxon>Thermotogati</taxon>
        <taxon>Deinococcota</taxon>
        <taxon>Deinococci</taxon>
        <taxon>Deinococcales</taxon>
        <taxon>Deinococcaceae</taxon>
        <taxon>Deinococcus</taxon>
    </lineage>
</organism>
<evidence type="ECO:0000313" key="2">
    <source>
        <dbReference type="Proteomes" id="UP000248326"/>
    </source>
</evidence>
<protein>
    <submittedName>
        <fullName evidence="1">Uncharacterized protein</fullName>
    </submittedName>
</protein>
<dbReference type="AlphaFoldDB" id="A0A318SBQ2"/>
<keyword evidence="2" id="KW-1185">Reference proteome</keyword>
<evidence type="ECO:0000313" key="1">
    <source>
        <dbReference type="EMBL" id="PYE55784.1"/>
    </source>
</evidence>
<dbReference type="EMBL" id="QJSX01000002">
    <property type="protein sequence ID" value="PYE55784.1"/>
    <property type="molecule type" value="Genomic_DNA"/>
</dbReference>
<dbReference type="Proteomes" id="UP000248326">
    <property type="component" value="Unassembled WGS sequence"/>
</dbReference>